<protein>
    <submittedName>
        <fullName evidence="1">Uncharacterized protein</fullName>
    </submittedName>
</protein>
<evidence type="ECO:0000313" key="2">
    <source>
        <dbReference type="Proteomes" id="UP000324222"/>
    </source>
</evidence>
<dbReference type="Proteomes" id="UP000324222">
    <property type="component" value="Unassembled WGS sequence"/>
</dbReference>
<dbReference type="AlphaFoldDB" id="A0A5B7GF30"/>
<gene>
    <name evidence="1" type="ORF">E2C01_050062</name>
</gene>
<sequence length="78" mass="8528">MCSRCHVQHPRVLLLLPTPHISHPIKVQPPAAAGQVPALLLCSPLLPCLAIMSRIERFDSDLRVGELLGSEVRTINSN</sequence>
<accession>A0A5B7GF30</accession>
<evidence type="ECO:0000313" key="1">
    <source>
        <dbReference type="EMBL" id="MPC56109.1"/>
    </source>
</evidence>
<name>A0A5B7GF30_PORTR</name>
<keyword evidence="2" id="KW-1185">Reference proteome</keyword>
<organism evidence="1 2">
    <name type="scientific">Portunus trituberculatus</name>
    <name type="common">Swimming crab</name>
    <name type="synonym">Neptunus trituberculatus</name>
    <dbReference type="NCBI Taxonomy" id="210409"/>
    <lineage>
        <taxon>Eukaryota</taxon>
        <taxon>Metazoa</taxon>
        <taxon>Ecdysozoa</taxon>
        <taxon>Arthropoda</taxon>
        <taxon>Crustacea</taxon>
        <taxon>Multicrustacea</taxon>
        <taxon>Malacostraca</taxon>
        <taxon>Eumalacostraca</taxon>
        <taxon>Eucarida</taxon>
        <taxon>Decapoda</taxon>
        <taxon>Pleocyemata</taxon>
        <taxon>Brachyura</taxon>
        <taxon>Eubrachyura</taxon>
        <taxon>Portunoidea</taxon>
        <taxon>Portunidae</taxon>
        <taxon>Portuninae</taxon>
        <taxon>Portunus</taxon>
    </lineage>
</organism>
<proteinExistence type="predicted"/>
<reference evidence="1 2" key="1">
    <citation type="submission" date="2019-05" db="EMBL/GenBank/DDBJ databases">
        <title>Another draft genome of Portunus trituberculatus and its Hox gene families provides insights of decapod evolution.</title>
        <authorList>
            <person name="Jeong J.-H."/>
            <person name="Song I."/>
            <person name="Kim S."/>
            <person name="Choi T."/>
            <person name="Kim D."/>
            <person name="Ryu S."/>
            <person name="Kim W."/>
        </authorList>
    </citation>
    <scope>NUCLEOTIDE SEQUENCE [LARGE SCALE GENOMIC DNA]</scope>
    <source>
        <tissue evidence="1">Muscle</tissue>
    </source>
</reference>
<dbReference type="EMBL" id="VSRR010013701">
    <property type="protein sequence ID" value="MPC56109.1"/>
    <property type="molecule type" value="Genomic_DNA"/>
</dbReference>
<comment type="caution">
    <text evidence="1">The sequence shown here is derived from an EMBL/GenBank/DDBJ whole genome shotgun (WGS) entry which is preliminary data.</text>
</comment>